<dbReference type="PANTHER" id="PTHR30185">
    <property type="entry name" value="CRYPTIC BETA-GLUCOSIDE BGL OPERON ANTITERMINATOR"/>
    <property type="match status" value="1"/>
</dbReference>
<evidence type="ECO:0000313" key="4">
    <source>
        <dbReference type="Proteomes" id="UP000315711"/>
    </source>
</evidence>
<protein>
    <submittedName>
        <fullName evidence="3">BglG family transcriptional antiterminator</fullName>
    </submittedName>
</protein>
<dbReference type="PANTHER" id="PTHR30185:SF15">
    <property type="entry name" value="CRYPTIC BETA-GLUCOSIDE BGL OPERON ANTITERMINATOR"/>
    <property type="match status" value="1"/>
</dbReference>
<dbReference type="Gene3D" id="1.10.1790.10">
    <property type="entry name" value="PRD domain"/>
    <property type="match status" value="2"/>
</dbReference>
<dbReference type="AlphaFoldDB" id="A0A562QCW6"/>
<accession>A0A562QCW6</accession>
<dbReference type="NCBIfam" id="NF046042">
    <property type="entry name" value="LicT"/>
    <property type="match status" value="1"/>
</dbReference>
<comment type="caution">
    <text evidence="3">The sequence shown here is derived from an EMBL/GenBank/DDBJ whole genome shotgun (WGS) entry which is preliminary data.</text>
</comment>
<keyword evidence="4" id="KW-1185">Reference proteome</keyword>
<sequence>MVIHKVLNNNVVTVFDEQKNELVIMGRGIAFQKKSGDELDQNKIEKIFTLEDKEISTRLKELFSKIPIESVETSEEIIKLAKIKLGKMLHDNIYVSLTDHIHFAMERFQQGLEIKNALLWETKKFYKEEFMIGKEALDIIEKKLGVRLPEDEAGFIALHIVNAELNEEMPNIVNITKIMQEILNIVKYHFNIDYDEESLHYYRFVTHLKYFAQRLLSGANIESNDDTLYEMVKERYKESFECAEKVKAYVKKTYDRTLSNEDMLYLTIHIERVITK</sequence>
<dbReference type="OrthoDB" id="9813552at2"/>
<dbReference type="Pfam" id="PF00874">
    <property type="entry name" value="PRD"/>
    <property type="match status" value="2"/>
</dbReference>
<dbReference type="SMART" id="SM01061">
    <property type="entry name" value="CAT_RBD"/>
    <property type="match status" value="1"/>
</dbReference>
<dbReference type="SUPFAM" id="SSF63520">
    <property type="entry name" value="PTS-regulatory domain, PRD"/>
    <property type="match status" value="2"/>
</dbReference>
<dbReference type="InterPro" id="IPR004341">
    <property type="entry name" value="CAT_RNA-bd_dom"/>
</dbReference>
<dbReference type="PROSITE" id="PS51372">
    <property type="entry name" value="PRD_2"/>
    <property type="match status" value="2"/>
</dbReference>
<feature type="domain" description="PRD" evidence="2">
    <location>
        <begin position="171"/>
        <end position="276"/>
    </location>
</feature>
<evidence type="ECO:0000313" key="3">
    <source>
        <dbReference type="EMBL" id="TWI54549.1"/>
    </source>
</evidence>
<reference evidence="3 4" key="1">
    <citation type="journal article" date="2015" name="Stand. Genomic Sci.">
        <title>Genomic Encyclopedia of Bacterial and Archaeal Type Strains, Phase III: the genomes of soil and plant-associated and newly described type strains.</title>
        <authorList>
            <person name="Whitman W.B."/>
            <person name="Woyke T."/>
            <person name="Klenk H.P."/>
            <person name="Zhou Y."/>
            <person name="Lilburn T.G."/>
            <person name="Beck B.J."/>
            <person name="De Vos P."/>
            <person name="Vandamme P."/>
            <person name="Eisen J.A."/>
            <person name="Garrity G."/>
            <person name="Hugenholtz P."/>
            <person name="Kyrpides N.C."/>
        </authorList>
    </citation>
    <scope>NUCLEOTIDE SEQUENCE [LARGE SCALE GENOMIC DNA]</scope>
    <source>
        <strain evidence="3 4">CGMCC 1.10116</strain>
    </source>
</reference>
<feature type="domain" description="PRD" evidence="2">
    <location>
        <begin position="65"/>
        <end position="170"/>
    </location>
</feature>
<dbReference type="EMBL" id="VLKZ01000009">
    <property type="protein sequence ID" value="TWI54549.1"/>
    <property type="molecule type" value="Genomic_DNA"/>
</dbReference>
<gene>
    <name evidence="3" type="ORF">IQ10_03103</name>
</gene>
<dbReference type="GO" id="GO:0003723">
    <property type="term" value="F:RNA binding"/>
    <property type="evidence" value="ECO:0007669"/>
    <property type="project" value="InterPro"/>
</dbReference>
<dbReference type="GO" id="GO:0006355">
    <property type="term" value="P:regulation of DNA-templated transcription"/>
    <property type="evidence" value="ECO:0007669"/>
    <property type="project" value="InterPro"/>
</dbReference>
<organism evidence="3 4">
    <name type="scientific">Halalkalibacter nanhaiisediminis</name>
    <dbReference type="NCBI Taxonomy" id="688079"/>
    <lineage>
        <taxon>Bacteria</taxon>
        <taxon>Bacillati</taxon>
        <taxon>Bacillota</taxon>
        <taxon>Bacilli</taxon>
        <taxon>Bacillales</taxon>
        <taxon>Bacillaceae</taxon>
        <taxon>Halalkalibacter</taxon>
    </lineage>
</organism>
<evidence type="ECO:0000259" key="2">
    <source>
        <dbReference type="PROSITE" id="PS51372"/>
    </source>
</evidence>
<dbReference type="InterPro" id="IPR011608">
    <property type="entry name" value="PRD"/>
</dbReference>
<dbReference type="RefSeq" id="WP_144451333.1">
    <property type="nucleotide sequence ID" value="NZ_VLKZ01000009.1"/>
</dbReference>
<dbReference type="InterPro" id="IPR050661">
    <property type="entry name" value="BglG_antiterminators"/>
</dbReference>
<name>A0A562QCW6_9BACI</name>
<evidence type="ECO:0000256" key="1">
    <source>
        <dbReference type="ARBA" id="ARBA00022737"/>
    </source>
</evidence>
<keyword evidence="1" id="KW-0677">Repeat</keyword>
<dbReference type="Gene3D" id="2.30.24.10">
    <property type="entry name" value="CAT RNA-binding domain"/>
    <property type="match status" value="1"/>
</dbReference>
<dbReference type="InterPro" id="IPR036634">
    <property type="entry name" value="PRD_sf"/>
</dbReference>
<dbReference type="InterPro" id="IPR036650">
    <property type="entry name" value="CAT_RNA-bd_dom_sf"/>
</dbReference>
<dbReference type="Pfam" id="PF03123">
    <property type="entry name" value="CAT_RBD"/>
    <property type="match status" value="1"/>
</dbReference>
<dbReference type="SUPFAM" id="SSF50151">
    <property type="entry name" value="SacY-like RNA-binding domain"/>
    <property type="match status" value="1"/>
</dbReference>
<dbReference type="Proteomes" id="UP000315711">
    <property type="component" value="Unassembled WGS sequence"/>
</dbReference>
<proteinExistence type="predicted"/>